<protein>
    <submittedName>
        <fullName evidence="4">Uncharacterized protein LOC103512217</fullName>
    </submittedName>
</protein>
<evidence type="ECO:0000313" key="3">
    <source>
        <dbReference type="Proteomes" id="UP000079169"/>
    </source>
</evidence>
<keyword evidence="3" id="KW-1185">Reference proteome</keyword>
<dbReference type="RefSeq" id="XP_008475191.1">
    <property type="nucleotide sequence ID" value="XM_008476969.3"/>
</dbReference>
<dbReference type="GeneID" id="103512217"/>
<name>A0A1S3D626_DIACI</name>
<accession>A0A1S3D626</accession>
<dbReference type="Proteomes" id="UP000079169">
    <property type="component" value="Unplaced"/>
</dbReference>
<feature type="signal peptide" evidence="2">
    <location>
        <begin position="1"/>
        <end position="22"/>
    </location>
</feature>
<proteinExistence type="predicted"/>
<feature type="chain" id="PRO_5010269969" evidence="2">
    <location>
        <begin position="23"/>
        <end position="119"/>
    </location>
</feature>
<dbReference type="KEGG" id="dci:103512217"/>
<sequence>MVSKRTSCSLILMLLIWSVADAASIHVENQDGSYSLGDTTSTLQSLQKSLNRFLETVRDFLARLLAALTGEKSEPAFKVSFPGASGNRLDRREAKKGAEKKMKDGKINDLEGSAPGEFF</sequence>
<dbReference type="PaxDb" id="121845-A0A1S3D626"/>
<feature type="region of interest" description="Disordered" evidence="1">
    <location>
        <begin position="82"/>
        <end position="119"/>
    </location>
</feature>
<gene>
    <name evidence="4" type="primary">LOC103512217</name>
</gene>
<organism evidence="3 4">
    <name type="scientific">Diaphorina citri</name>
    <name type="common">Asian citrus psyllid</name>
    <dbReference type="NCBI Taxonomy" id="121845"/>
    <lineage>
        <taxon>Eukaryota</taxon>
        <taxon>Metazoa</taxon>
        <taxon>Ecdysozoa</taxon>
        <taxon>Arthropoda</taxon>
        <taxon>Hexapoda</taxon>
        <taxon>Insecta</taxon>
        <taxon>Pterygota</taxon>
        <taxon>Neoptera</taxon>
        <taxon>Paraneoptera</taxon>
        <taxon>Hemiptera</taxon>
        <taxon>Sternorrhyncha</taxon>
        <taxon>Psylloidea</taxon>
        <taxon>Psyllidae</taxon>
        <taxon>Diaphorininae</taxon>
        <taxon>Diaphorina</taxon>
    </lineage>
</organism>
<feature type="compositionally biased region" description="Basic and acidic residues" evidence="1">
    <location>
        <begin position="88"/>
        <end position="109"/>
    </location>
</feature>
<reference evidence="4" key="1">
    <citation type="submission" date="2025-08" db="UniProtKB">
        <authorList>
            <consortium name="RefSeq"/>
        </authorList>
    </citation>
    <scope>IDENTIFICATION</scope>
</reference>
<evidence type="ECO:0000256" key="1">
    <source>
        <dbReference type="SAM" id="MobiDB-lite"/>
    </source>
</evidence>
<keyword evidence="2" id="KW-0732">Signal</keyword>
<evidence type="ECO:0000313" key="4">
    <source>
        <dbReference type="RefSeq" id="XP_008475191.1"/>
    </source>
</evidence>
<dbReference type="AlphaFoldDB" id="A0A1S3D626"/>
<evidence type="ECO:0000256" key="2">
    <source>
        <dbReference type="SAM" id="SignalP"/>
    </source>
</evidence>